<organism evidence="16 17">
    <name type="scientific">Pyxidicoccus fallax</name>
    <dbReference type="NCBI Taxonomy" id="394095"/>
    <lineage>
        <taxon>Bacteria</taxon>
        <taxon>Pseudomonadati</taxon>
        <taxon>Myxococcota</taxon>
        <taxon>Myxococcia</taxon>
        <taxon>Myxococcales</taxon>
        <taxon>Cystobacterineae</taxon>
        <taxon>Myxococcaceae</taxon>
        <taxon>Pyxidicoccus</taxon>
    </lineage>
</organism>
<dbReference type="InterPro" id="IPR010997">
    <property type="entry name" value="HRDC-like_sf"/>
</dbReference>
<dbReference type="FunFam" id="3.40.50.300:FF:000296">
    <property type="entry name" value="ATP-dependent DNA helicase RecQ"/>
    <property type="match status" value="1"/>
</dbReference>
<dbReference type="AlphaFoldDB" id="A0A848LXP0"/>
<dbReference type="SUPFAM" id="SSF47819">
    <property type="entry name" value="HRDC-like"/>
    <property type="match status" value="1"/>
</dbReference>
<dbReference type="Gene3D" id="1.10.10.10">
    <property type="entry name" value="Winged helix-like DNA-binding domain superfamily/Winged helix DNA-binding domain"/>
    <property type="match status" value="1"/>
</dbReference>
<dbReference type="PROSITE" id="PS50967">
    <property type="entry name" value="HRDC"/>
    <property type="match status" value="1"/>
</dbReference>
<dbReference type="GO" id="GO:0005737">
    <property type="term" value="C:cytoplasm"/>
    <property type="evidence" value="ECO:0007669"/>
    <property type="project" value="TreeGrafter"/>
</dbReference>
<dbReference type="CDD" id="cd17920">
    <property type="entry name" value="DEXHc_RecQ"/>
    <property type="match status" value="1"/>
</dbReference>
<name>A0A848LXP0_9BACT</name>
<dbReference type="Gene3D" id="1.10.150.80">
    <property type="entry name" value="HRDC domain"/>
    <property type="match status" value="1"/>
</dbReference>
<evidence type="ECO:0000259" key="14">
    <source>
        <dbReference type="PROSITE" id="PS51192"/>
    </source>
</evidence>
<dbReference type="PROSITE" id="PS51194">
    <property type="entry name" value="HELICASE_CTER"/>
    <property type="match status" value="1"/>
</dbReference>
<dbReference type="GO" id="GO:0005524">
    <property type="term" value="F:ATP binding"/>
    <property type="evidence" value="ECO:0007669"/>
    <property type="project" value="UniProtKB-KW"/>
</dbReference>
<dbReference type="RefSeq" id="WP_169351535.1">
    <property type="nucleotide sequence ID" value="NZ_JABBJJ010000417.1"/>
</dbReference>
<dbReference type="PROSITE" id="PS51192">
    <property type="entry name" value="HELICASE_ATP_BIND_1"/>
    <property type="match status" value="1"/>
</dbReference>
<dbReference type="GO" id="GO:0003677">
    <property type="term" value="F:DNA binding"/>
    <property type="evidence" value="ECO:0007669"/>
    <property type="project" value="UniProtKB-KW"/>
</dbReference>
<keyword evidence="7" id="KW-0413">Isomerase</keyword>
<dbReference type="GO" id="GO:0006310">
    <property type="term" value="P:DNA recombination"/>
    <property type="evidence" value="ECO:0007669"/>
    <property type="project" value="InterPro"/>
</dbReference>
<dbReference type="InterPro" id="IPR014001">
    <property type="entry name" value="Helicase_ATP-bd"/>
</dbReference>
<dbReference type="EMBL" id="JABBJJ010000417">
    <property type="protein sequence ID" value="NMO22389.1"/>
    <property type="molecule type" value="Genomic_DNA"/>
</dbReference>
<dbReference type="GO" id="GO:0043138">
    <property type="term" value="F:3'-5' DNA helicase activity"/>
    <property type="evidence" value="ECO:0007669"/>
    <property type="project" value="UniProtKB-EC"/>
</dbReference>
<keyword evidence="17" id="KW-1185">Reference proteome</keyword>
<gene>
    <name evidence="16" type="ORF">HG543_47175</name>
</gene>
<keyword evidence="6" id="KW-0238">DNA-binding</keyword>
<dbReference type="GO" id="GO:0009378">
    <property type="term" value="F:four-way junction helicase activity"/>
    <property type="evidence" value="ECO:0007669"/>
    <property type="project" value="TreeGrafter"/>
</dbReference>
<evidence type="ECO:0000256" key="11">
    <source>
        <dbReference type="ARBA" id="ARBA00044550"/>
    </source>
</evidence>
<reference evidence="16 17" key="1">
    <citation type="submission" date="2020-04" db="EMBL/GenBank/DDBJ databases">
        <title>Draft genome of Pyxidicoccus fallax type strain.</title>
        <authorList>
            <person name="Whitworth D.E."/>
        </authorList>
    </citation>
    <scope>NUCLEOTIDE SEQUENCE [LARGE SCALE GENOMIC DNA]</scope>
    <source>
        <strain evidence="16 17">DSM 14698</strain>
    </source>
</reference>
<evidence type="ECO:0000313" key="17">
    <source>
        <dbReference type="Proteomes" id="UP000518300"/>
    </source>
</evidence>
<evidence type="ECO:0000313" key="16">
    <source>
        <dbReference type="EMBL" id="NMO22389.1"/>
    </source>
</evidence>
<dbReference type="Pfam" id="PF00271">
    <property type="entry name" value="Helicase_C"/>
    <property type="match status" value="1"/>
</dbReference>
<feature type="domain" description="Helicase ATP-binding" evidence="14">
    <location>
        <begin position="38"/>
        <end position="206"/>
    </location>
</feature>
<evidence type="ECO:0000256" key="4">
    <source>
        <dbReference type="ARBA" id="ARBA00022806"/>
    </source>
</evidence>
<evidence type="ECO:0000256" key="12">
    <source>
        <dbReference type="SAM" id="MobiDB-lite"/>
    </source>
</evidence>
<evidence type="ECO:0000256" key="9">
    <source>
        <dbReference type="ARBA" id="ARBA00034808"/>
    </source>
</evidence>
<dbReference type="SMART" id="SM00341">
    <property type="entry name" value="HRDC"/>
    <property type="match status" value="1"/>
</dbReference>
<comment type="similarity">
    <text evidence="1">Belongs to the helicase family. RecQ subfamily.</text>
</comment>
<dbReference type="InterPro" id="IPR002121">
    <property type="entry name" value="HRDC_dom"/>
</dbReference>
<dbReference type="SMART" id="SM00490">
    <property type="entry name" value="HELICc"/>
    <property type="match status" value="1"/>
</dbReference>
<dbReference type="Gene3D" id="3.40.50.300">
    <property type="entry name" value="P-loop containing nucleotide triphosphate hydrolases"/>
    <property type="match status" value="2"/>
</dbReference>
<dbReference type="SMART" id="SM00487">
    <property type="entry name" value="DEXDc"/>
    <property type="match status" value="1"/>
</dbReference>
<dbReference type="InterPro" id="IPR001650">
    <property type="entry name" value="Helicase_C-like"/>
</dbReference>
<dbReference type="Pfam" id="PF00570">
    <property type="entry name" value="HRDC"/>
    <property type="match status" value="1"/>
</dbReference>
<feature type="compositionally biased region" description="Basic residues" evidence="12">
    <location>
        <begin position="685"/>
        <end position="695"/>
    </location>
</feature>
<keyword evidence="3" id="KW-0378">Hydrolase</keyword>
<evidence type="ECO:0000259" key="15">
    <source>
        <dbReference type="PROSITE" id="PS51194"/>
    </source>
</evidence>
<dbReference type="Proteomes" id="UP000518300">
    <property type="component" value="Unassembled WGS sequence"/>
</dbReference>
<dbReference type="InterPro" id="IPR032284">
    <property type="entry name" value="RecQ_Zn-bd"/>
</dbReference>
<protein>
    <recommendedName>
        <fullName evidence="10">ATP-dependent DNA helicase RecQ</fullName>
        <ecNumber evidence="9">5.6.2.4</ecNumber>
    </recommendedName>
    <alternativeName>
        <fullName evidence="11">DNA 3'-5' helicase RecQ</fullName>
    </alternativeName>
</protein>
<evidence type="ECO:0000259" key="13">
    <source>
        <dbReference type="PROSITE" id="PS50967"/>
    </source>
</evidence>
<proteinExistence type="inferred from homology"/>
<dbReference type="PANTHER" id="PTHR13710:SF150">
    <property type="entry name" value="ATP-DEPENDENT DNA HELICASE RECQ"/>
    <property type="match status" value="1"/>
</dbReference>
<dbReference type="GO" id="GO:0005694">
    <property type="term" value="C:chromosome"/>
    <property type="evidence" value="ECO:0007669"/>
    <property type="project" value="TreeGrafter"/>
</dbReference>
<dbReference type="InterPro" id="IPR004589">
    <property type="entry name" value="DNA_helicase_ATP-dep_RecQ"/>
</dbReference>
<evidence type="ECO:0000256" key="2">
    <source>
        <dbReference type="ARBA" id="ARBA00022741"/>
    </source>
</evidence>
<dbReference type="InterPro" id="IPR011545">
    <property type="entry name" value="DEAD/DEAH_box_helicase_dom"/>
</dbReference>
<keyword evidence="4 16" id="KW-0347">Helicase</keyword>
<dbReference type="PANTHER" id="PTHR13710">
    <property type="entry name" value="DNA HELICASE RECQ FAMILY MEMBER"/>
    <property type="match status" value="1"/>
</dbReference>
<evidence type="ECO:0000256" key="10">
    <source>
        <dbReference type="ARBA" id="ARBA00044535"/>
    </source>
</evidence>
<keyword evidence="2" id="KW-0547">Nucleotide-binding</keyword>
<evidence type="ECO:0000256" key="8">
    <source>
        <dbReference type="ARBA" id="ARBA00034617"/>
    </source>
</evidence>
<feature type="region of interest" description="Disordered" evidence="12">
    <location>
        <begin position="674"/>
        <end position="695"/>
    </location>
</feature>
<feature type="domain" description="HRDC" evidence="13">
    <location>
        <begin position="596"/>
        <end position="676"/>
    </location>
</feature>
<accession>A0A848LXP0</accession>
<dbReference type="InterPro" id="IPR027417">
    <property type="entry name" value="P-loop_NTPase"/>
</dbReference>
<dbReference type="InterPro" id="IPR044876">
    <property type="entry name" value="HRDC_dom_sf"/>
</dbReference>
<dbReference type="SUPFAM" id="SSF52540">
    <property type="entry name" value="P-loop containing nucleoside triphosphate hydrolases"/>
    <property type="match status" value="1"/>
</dbReference>
<feature type="domain" description="Helicase C-terminal" evidence="15">
    <location>
        <begin position="226"/>
        <end position="378"/>
    </location>
</feature>
<evidence type="ECO:0000256" key="6">
    <source>
        <dbReference type="ARBA" id="ARBA00023125"/>
    </source>
</evidence>
<dbReference type="GO" id="GO:0006281">
    <property type="term" value="P:DNA repair"/>
    <property type="evidence" value="ECO:0007669"/>
    <property type="project" value="TreeGrafter"/>
</dbReference>
<dbReference type="GO" id="GO:0016787">
    <property type="term" value="F:hydrolase activity"/>
    <property type="evidence" value="ECO:0007669"/>
    <property type="project" value="UniProtKB-KW"/>
</dbReference>
<dbReference type="InterPro" id="IPR036388">
    <property type="entry name" value="WH-like_DNA-bd_sf"/>
</dbReference>
<comment type="catalytic activity">
    <reaction evidence="8">
        <text>Couples ATP hydrolysis with the unwinding of duplex DNA by translocating in the 3'-5' direction.</text>
        <dbReference type="EC" id="5.6.2.4"/>
    </reaction>
</comment>
<evidence type="ECO:0000256" key="5">
    <source>
        <dbReference type="ARBA" id="ARBA00022840"/>
    </source>
</evidence>
<keyword evidence="5" id="KW-0067">ATP-binding</keyword>
<dbReference type="Pfam" id="PF00270">
    <property type="entry name" value="DEAD"/>
    <property type="match status" value="1"/>
</dbReference>
<evidence type="ECO:0000256" key="7">
    <source>
        <dbReference type="ARBA" id="ARBA00023235"/>
    </source>
</evidence>
<comment type="caution">
    <text evidence="16">The sequence shown here is derived from an EMBL/GenBank/DDBJ whole genome shotgun (WGS) entry which is preliminary data.</text>
</comment>
<evidence type="ECO:0000256" key="1">
    <source>
        <dbReference type="ARBA" id="ARBA00005446"/>
    </source>
</evidence>
<dbReference type="Pfam" id="PF16124">
    <property type="entry name" value="RecQ_Zn_bind"/>
    <property type="match status" value="1"/>
</dbReference>
<evidence type="ECO:0000256" key="3">
    <source>
        <dbReference type="ARBA" id="ARBA00022801"/>
    </source>
</evidence>
<sequence>MVNMRAMPVALPYIEEAQQGLVRHFGLTQFRPGQDQVISSVMSGRNTVVVMPTGAGKSLCYQLPATLLPGLTLVVSPLIALMKDQVEALTARGISATFINSSLSDLERAERMRRLRAREYKLLYVAPERFRSLSFLETLAEVGVDLFAVDEAHCISQWGHDFRPDYALLGQVRKRLRPPRTVALTATATPEVRADIIRILLMKDPQEFAMGFDRPNLFLGQQEVGGDQDRYEACARLAALGGSGIIYCSTRRAAEGIFSELHGKGLKAVLYHAGMEDDARRRAQDTFMSTKDAVAVATNAFGMGIDKPDIRFVAHANIPRAVEAYYQEIGRAGRDGGDARAVLLFNHADVYTQERLIQSSHPSEAVFGDVWNVLQSVEEFERGVYALAGTVNASEFEVSAALRILEREGKIERGGRGEGEHGITLTEKAPAAHPHSPDAQRLLKSLLETFPVGRQATTELPILARRTGLSVDEVRHALSLLEKSGAAKVRRPFSGRSIRALERVPFRELGLDLSRVREQERQNLSLLRRMTEYAYSDRDKRCRRGAILRYFGQRDVGASCGNCDVCAPEKLPVLLVGGPAASSRARAASSAAVPVTSYSELASTELRRWRKDLAKDLGVAPFIIFNDATLLGLSAALPIDRESFLAVKGTGESRWERFGPKVVEICLMARAAGHEPQAVPATPPRVRKARVRRSA</sequence>
<dbReference type="NCBIfam" id="TIGR00614">
    <property type="entry name" value="recQ_fam"/>
    <property type="match status" value="1"/>
</dbReference>
<dbReference type="EC" id="5.6.2.4" evidence="9"/>